<dbReference type="Pfam" id="PF00664">
    <property type="entry name" value="ABC_membrane"/>
    <property type="match status" value="2"/>
</dbReference>
<evidence type="ECO:0000313" key="14">
    <source>
        <dbReference type="EMBL" id="CAJ1947895.1"/>
    </source>
</evidence>
<dbReference type="InterPro" id="IPR044746">
    <property type="entry name" value="ABCC_6TM_D1"/>
</dbReference>
<sequence length="1282" mass="140951">MLSSTGDDIIETGRNDTKQVRNRSPSPLIDASIPQKLLFGWAWPLLKLGSQRPLQEVDLPNVHPEDSSHYNRKYIDTLWTRARNSDNRGLGYALLKDYYASTRFPQCILILNSAAKIGQAIALGLLMEQFTQDASSAPQTGYFWCAVMVGCGLIAFPTKQRLYFEMYRKGMQVRVGLVALIYDKSIRLASSSSSTMSAGKLTNLASNDVERFLLASIPSLYLALGPIEAIVILVVGIYTTGPVFAVGHGLFLLLVPLQVYLGRRFVRFRSEVAEITDARVTLVSQAVSGARIMKMNGWEMEFQKRIAALRAKETAKLRAASSYKALNDAIYYFSSIVVAVAIFMVQVFVLEEPLTPRKVYTTLTLSNILHLTLTKQIPNAVMTLSECYVSCKRIQEFLELPENDPGERQAVPDGSGGTILSLKNASFDWEVPAANGNALADSKSSTVALHSITLSFDAGNLYCIMGKVGCGKSALIQALAGELYLQSGSIERNFSSLAYTAQDPWIMNGSIRDNIVMGKKWDKDWYQKVVDACGLRQDLQEFQNGDTTIVGDRGIQISGGQRARIGLARAFYRDAQVLLLDDPLSAIDSTLSRLIYQNAIQELGTKQGKCIIMATHEKQHVGPNDDCIMLDGGSVTWNGPLDSEHSRLADEFRSSKPENEVIALETNEMPVGKQAEEQKETRGTGIVKWKTWSAYGKALGGTSTLLFFFLFFAITQSTLLVLIVEVGSWAEASSDSQNTGYWLSVILGMTAAVIFLSITRAQMTFHLLIGASKRLHDQMLNSVLRSKIVFFDTNPLGRVLNRFSADVGISDETLPLTIYDFSVGFFMVIGGVVTASVVLPFILVALPPLLFYFITLRSTFVKTTRELKRIEGIARSPIFAMIGESLHGMSTIRANGCSEYFKSNFEAAHDAHTRAFFSFVAASRWFATRMDILSFTLMATASILAVLFHEQGWFDVNPAVLGLALTILLQIATTNFPWIVRQSAEIVNQMVAVERVLEFGSLPPEAPLNKDDDKKLATAWPDNGSIQAHDLSIRYRESLPLALNKLSFSIPSGARVGVVGRTGSGKSTLVQTLFRLLEAENGSITIDGVDISTVGLHRLRKSISVIPQMPTLFGGCTVRENLDLFGVYSDEAIAQALDRVHMTEAMAKLPDGVSSMVSEGGSNFSVGERQLLCLARAILKQNKILVLDEATASVDKDTDELLHQTLNEAYTEATIIKIAHRLDTVIEDDHVLVLGSGQLQESGSPAELLETNGTFHTMVEATGETLARELRRRAHSSETRSC</sequence>
<proteinExistence type="inferred from homology"/>
<dbReference type="CDD" id="cd18580">
    <property type="entry name" value="ABC_6TM_ABCC_D2"/>
    <property type="match status" value="1"/>
</dbReference>
<dbReference type="CDD" id="cd18579">
    <property type="entry name" value="ABC_6TM_ABCC_D1"/>
    <property type="match status" value="1"/>
</dbReference>
<dbReference type="PANTHER" id="PTHR24223:SF456">
    <property type="entry name" value="MULTIDRUG RESISTANCE-ASSOCIATED PROTEIN LETHAL(2)03659"/>
    <property type="match status" value="1"/>
</dbReference>
<keyword evidence="4 11" id="KW-0812">Transmembrane</keyword>
<comment type="caution">
    <text evidence="14">The sequence shown here is derived from an EMBL/GenBank/DDBJ whole genome shotgun (WGS) entry which is preliminary data.</text>
</comment>
<evidence type="ECO:0000313" key="15">
    <source>
        <dbReference type="Proteomes" id="UP001295423"/>
    </source>
</evidence>
<dbReference type="GO" id="GO:0016887">
    <property type="term" value="F:ATP hydrolysis activity"/>
    <property type="evidence" value="ECO:0007669"/>
    <property type="project" value="InterPro"/>
</dbReference>
<feature type="transmembrane region" description="Helical" evidence="11">
    <location>
        <begin position="220"/>
        <end position="238"/>
    </location>
</feature>
<keyword evidence="8 11" id="KW-1133">Transmembrane helix</keyword>
<dbReference type="GO" id="GO:0005524">
    <property type="term" value="F:ATP binding"/>
    <property type="evidence" value="ECO:0007669"/>
    <property type="project" value="UniProtKB-KW"/>
</dbReference>
<evidence type="ECO:0000256" key="4">
    <source>
        <dbReference type="ARBA" id="ARBA00022692"/>
    </source>
</evidence>
<feature type="domain" description="ABC transmembrane type-1" evidence="13">
    <location>
        <begin position="705"/>
        <end position="985"/>
    </location>
</feature>
<evidence type="ECO:0000259" key="12">
    <source>
        <dbReference type="PROSITE" id="PS50893"/>
    </source>
</evidence>
<dbReference type="InterPro" id="IPR050173">
    <property type="entry name" value="ABC_transporter_C-like"/>
</dbReference>
<dbReference type="PANTHER" id="PTHR24223">
    <property type="entry name" value="ATP-BINDING CASSETTE SUB-FAMILY C"/>
    <property type="match status" value="1"/>
</dbReference>
<dbReference type="SUPFAM" id="SSF90123">
    <property type="entry name" value="ABC transporter transmembrane region"/>
    <property type="match status" value="2"/>
</dbReference>
<dbReference type="PROSITE" id="PS50929">
    <property type="entry name" value="ABC_TM1F"/>
    <property type="match status" value="2"/>
</dbReference>
<evidence type="ECO:0000256" key="11">
    <source>
        <dbReference type="SAM" id="Phobius"/>
    </source>
</evidence>
<evidence type="ECO:0000259" key="13">
    <source>
        <dbReference type="PROSITE" id="PS50929"/>
    </source>
</evidence>
<feature type="transmembrane region" description="Helical" evidence="11">
    <location>
        <begin position="932"/>
        <end position="948"/>
    </location>
</feature>
<evidence type="ECO:0000256" key="10">
    <source>
        <dbReference type="SAM" id="MobiDB-lite"/>
    </source>
</evidence>
<feature type="region of interest" description="Disordered" evidence="10">
    <location>
        <begin position="1"/>
        <end position="26"/>
    </location>
</feature>
<dbReference type="Proteomes" id="UP001295423">
    <property type="component" value="Unassembled WGS sequence"/>
</dbReference>
<evidence type="ECO:0008006" key="16">
    <source>
        <dbReference type="Google" id="ProtNLM"/>
    </source>
</evidence>
<keyword evidence="3" id="KW-0813">Transport</keyword>
<dbReference type="GO" id="GO:0016020">
    <property type="term" value="C:membrane"/>
    <property type="evidence" value="ECO:0007669"/>
    <property type="project" value="UniProtKB-SubCell"/>
</dbReference>
<feature type="transmembrane region" description="Helical" evidence="11">
    <location>
        <begin position="244"/>
        <end position="261"/>
    </location>
</feature>
<dbReference type="Gene3D" id="3.40.50.300">
    <property type="entry name" value="P-loop containing nucleotide triphosphate hydrolases"/>
    <property type="match status" value="2"/>
</dbReference>
<dbReference type="CDD" id="cd03250">
    <property type="entry name" value="ABCC_MRP_domain1"/>
    <property type="match status" value="1"/>
</dbReference>
<feature type="domain" description="ABC transporter" evidence="12">
    <location>
        <begin position="1026"/>
        <end position="1261"/>
    </location>
</feature>
<dbReference type="InterPro" id="IPR003593">
    <property type="entry name" value="AAA+_ATPase"/>
</dbReference>
<gene>
    <name evidence="14" type="ORF">CYCCA115_LOCUS11362</name>
</gene>
<dbReference type="GO" id="GO:0140359">
    <property type="term" value="F:ABC-type transporter activity"/>
    <property type="evidence" value="ECO:0007669"/>
    <property type="project" value="InterPro"/>
</dbReference>
<dbReference type="InterPro" id="IPR036640">
    <property type="entry name" value="ABC1_TM_sf"/>
</dbReference>
<accession>A0AAD2FP67</accession>
<dbReference type="Gene3D" id="1.20.1560.10">
    <property type="entry name" value="ABC transporter type 1, transmembrane domain"/>
    <property type="match status" value="2"/>
</dbReference>
<feature type="transmembrane region" description="Helical" evidence="11">
    <location>
        <begin position="141"/>
        <end position="158"/>
    </location>
</feature>
<evidence type="ECO:0000256" key="9">
    <source>
        <dbReference type="ARBA" id="ARBA00023136"/>
    </source>
</evidence>
<dbReference type="InterPro" id="IPR011527">
    <property type="entry name" value="ABC1_TM_dom"/>
</dbReference>
<dbReference type="SUPFAM" id="SSF52540">
    <property type="entry name" value="P-loop containing nucleoside triphosphate hydrolases"/>
    <property type="match status" value="2"/>
</dbReference>
<evidence type="ECO:0000256" key="3">
    <source>
        <dbReference type="ARBA" id="ARBA00022448"/>
    </source>
</evidence>
<dbReference type="InterPro" id="IPR003439">
    <property type="entry name" value="ABC_transporter-like_ATP-bd"/>
</dbReference>
<evidence type="ECO:0000256" key="5">
    <source>
        <dbReference type="ARBA" id="ARBA00022737"/>
    </source>
</evidence>
<feature type="transmembrane region" description="Helical" evidence="11">
    <location>
        <begin position="960"/>
        <end position="980"/>
    </location>
</feature>
<evidence type="ECO:0000256" key="2">
    <source>
        <dbReference type="ARBA" id="ARBA00009726"/>
    </source>
</evidence>
<dbReference type="InterPro" id="IPR044726">
    <property type="entry name" value="ABCC_6TM_D2"/>
</dbReference>
<feature type="transmembrane region" description="Helical" evidence="11">
    <location>
        <begin position="739"/>
        <end position="758"/>
    </location>
</feature>
<evidence type="ECO:0000256" key="7">
    <source>
        <dbReference type="ARBA" id="ARBA00022840"/>
    </source>
</evidence>
<evidence type="ECO:0000256" key="8">
    <source>
        <dbReference type="ARBA" id="ARBA00022989"/>
    </source>
</evidence>
<feature type="transmembrane region" description="Helical" evidence="11">
    <location>
        <begin position="705"/>
        <end position="727"/>
    </location>
</feature>
<dbReference type="PROSITE" id="PS50893">
    <property type="entry name" value="ABC_TRANSPORTER_2"/>
    <property type="match status" value="2"/>
</dbReference>
<feature type="transmembrane region" description="Helical" evidence="11">
    <location>
        <begin position="825"/>
        <end position="854"/>
    </location>
</feature>
<dbReference type="PROSITE" id="PS00211">
    <property type="entry name" value="ABC_TRANSPORTER_1"/>
    <property type="match status" value="2"/>
</dbReference>
<keyword evidence="5" id="KW-0677">Repeat</keyword>
<dbReference type="FunFam" id="3.40.50.300:FF:000163">
    <property type="entry name" value="Multidrug resistance-associated protein member 4"/>
    <property type="match status" value="1"/>
</dbReference>
<organism evidence="14 15">
    <name type="scientific">Cylindrotheca closterium</name>
    <dbReference type="NCBI Taxonomy" id="2856"/>
    <lineage>
        <taxon>Eukaryota</taxon>
        <taxon>Sar</taxon>
        <taxon>Stramenopiles</taxon>
        <taxon>Ochrophyta</taxon>
        <taxon>Bacillariophyta</taxon>
        <taxon>Bacillariophyceae</taxon>
        <taxon>Bacillariophycidae</taxon>
        <taxon>Bacillariales</taxon>
        <taxon>Bacillariaceae</taxon>
        <taxon>Cylindrotheca</taxon>
    </lineage>
</organism>
<name>A0AAD2FP67_9STRA</name>
<dbReference type="InterPro" id="IPR017871">
    <property type="entry name" value="ABC_transporter-like_CS"/>
</dbReference>
<dbReference type="InterPro" id="IPR027417">
    <property type="entry name" value="P-loop_NTPase"/>
</dbReference>
<reference evidence="14" key="1">
    <citation type="submission" date="2023-08" db="EMBL/GenBank/DDBJ databases">
        <authorList>
            <person name="Audoor S."/>
            <person name="Bilcke G."/>
        </authorList>
    </citation>
    <scope>NUCLEOTIDE SEQUENCE</scope>
</reference>
<protein>
    <recommendedName>
        <fullName evidence="16">ATP-dependent transporter ycf16</fullName>
    </recommendedName>
</protein>
<feature type="transmembrane region" description="Helical" evidence="11">
    <location>
        <begin position="329"/>
        <end position="349"/>
    </location>
</feature>
<dbReference type="FunFam" id="1.20.1560.10:FF:000013">
    <property type="entry name" value="ABC transporter C family member 2"/>
    <property type="match status" value="1"/>
</dbReference>
<comment type="similarity">
    <text evidence="2">Belongs to the ABC transporter superfamily. ABCC family. Conjugate transporter (TC 3.A.1.208) subfamily.</text>
</comment>
<comment type="subcellular location">
    <subcellularLocation>
        <location evidence="1">Membrane</location>
        <topology evidence="1">Multi-pass membrane protein</topology>
    </subcellularLocation>
</comment>
<feature type="domain" description="ABC transporter" evidence="12">
    <location>
        <begin position="420"/>
        <end position="657"/>
    </location>
</feature>
<keyword evidence="7" id="KW-0067">ATP-binding</keyword>
<evidence type="ECO:0000256" key="1">
    <source>
        <dbReference type="ARBA" id="ARBA00004141"/>
    </source>
</evidence>
<dbReference type="CDD" id="cd03244">
    <property type="entry name" value="ABCC_MRP_domain2"/>
    <property type="match status" value="1"/>
</dbReference>
<dbReference type="Pfam" id="PF00005">
    <property type="entry name" value="ABC_tran"/>
    <property type="match status" value="2"/>
</dbReference>
<dbReference type="SMART" id="SM00382">
    <property type="entry name" value="AAA"/>
    <property type="match status" value="2"/>
</dbReference>
<evidence type="ECO:0000256" key="6">
    <source>
        <dbReference type="ARBA" id="ARBA00022741"/>
    </source>
</evidence>
<dbReference type="EMBL" id="CAKOGP040001736">
    <property type="protein sequence ID" value="CAJ1947895.1"/>
    <property type="molecule type" value="Genomic_DNA"/>
</dbReference>
<keyword evidence="9 11" id="KW-0472">Membrane</keyword>
<keyword evidence="15" id="KW-1185">Reference proteome</keyword>
<keyword evidence="6" id="KW-0547">Nucleotide-binding</keyword>
<feature type="domain" description="ABC transmembrane type-1" evidence="13">
    <location>
        <begin position="109"/>
        <end position="369"/>
    </location>
</feature>